<reference evidence="6 7" key="1">
    <citation type="submission" date="2018-03" db="EMBL/GenBank/DDBJ databases">
        <title>Whole genome sequencing of Histamine producing bacteria.</title>
        <authorList>
            <person name="Butler K."/>
        </authorList>
    </citation>
    <scope>NUCLEOTIDE SEQUENCE [LARGE SCALE GENOMIC DNA]</scope>
    <source>
        <strain evidence="6 7">DSM 19138</strain>
    </source>
</reference>
<dbReference type="Gene3D" id="3.40.190.290">
    <property type="match status" value="1"/>
</dbReference>
<evidence type="ECO:0000259" key="5">
    <source>
        <dbReference type="PROSITE" id="PS50931"/>
    </source>
</evidence>
<comment type="similarity">
    <text evidence="1">Belongs to the LysR transcriptional regulatory family.</text>
</comment>
<dbReference type="Proteomes" id="UP000241346">
    <property type="component" value="Unassembled WGS sequence"/>
</dbReference>
<dbReference type="FunFam" id="1.10.10.10:FF:000001">
    <property type="entry name" value="LysR family transcriptional regulator"/>
    <property type="match status" value="1"/>
</dbReference>
<keyword evidence="3" id="KW-0238">DNA-binding</keyword>
<dbReference type="Gene3D" id="1.10.10.10">
    <property type="entry name" value="Winged helix-like DNA-binding domain superfamily/Winged helix DNA-binding domain"/>
    <property type="match status" value="1"/>
</dbReference>
<accession>A0A2T3N857</accession>
<organism evidence="6 7">
    <name type="scientific">Photobacterium rosenbergii</name>
    <dbReference type="NCBI Taxonomy" id="294936"/>
    <lineage>
        <taxon>Bacteria</taxon>
        <taxon>Pseudomonadati</taxon>
        <taxon>Pseudomonadota</taxon>
        <taxon>Gammaproteobacteria</taxon>
        <taxon>Vibrionales</taxon>
        <taxon>Vibrionaceae</taxon>
        <taxon>Photobacterium</taxon>
    </lineage>
</organism>
<dbReference type="GO" id="GO:0006351">
    <property type="term" value="P:DNA-templated transcription"/>
    <property type="evidence" value="ECO:0007669"/>
    <property type="project" value="TreeGrafter"/>
</dbReference>
<gene>
    <name evidence="6" type="ORF">C9J01_20800</name>
</gene>
<dbReference type="SUPFAM" id="SSF53850">
    <property type="entry name" value="Periplasmic binding protein-like II"/>
    <property type="match status" value="1"/>
</dbReference>
<proteinExistence type="inferred from homology"/>
<dbReference type="PANTHER" id="PTHR30537:SF72">
    <property type="entry name" value="LYSR FAMILY TRANSCRIPTIONAL REGULATOR"/>
    <property type="match status" value="1"/>
</dbReference>
<dbReference type="Pfam" id="PF00126">
    <property type="entry name" value="HTH_1"/>
    <property type="match status" value="1"/>
</dbReference>
<keyword evidence="2" id="KW-0805">Transcription regulation</keyword>
<dbReference type="InterPro" id="IPR058163">
    <property type="entry name" value="LysR-type_TF_proteobact-type"/>
</dbReference>
<feature type="domain" description="HTH lysR-type" evidence="5">
    <location>
        <begin position="20"/>
        <end position="77"/>
    </location>
</feature>
<dbReference type="PROSITE" id="PS50931">
    <property type="entry name" value="HTH_LYSR"/>
    <property type="match status" value="1"/>
</dbReference>
<evidence type="ECO:0000256" key="1">
    <source>
        <dbReference type="ARBA" id="ARBA00009437"/>
    </source>
</evidence>
<evidence type="ECO:0000313" key="6">
    <source>
        <dbReference type="EMBL" id="PSW09369.1"/>
    </source>
</evidence>
<dbReference type="InterPro" id="IPR005119">
    <property type="entry name" value="LysR_subst-bd"/>
</dbReference>
<dbReference type="EMBL" id="PYMB01000015">
    <property type="protein sequence ID" value="PSW09369.1"/>
    <property type="molecule type" value="Genomic_DNA"/>
</dbReference>
<evidence type="ECO:0000256" key="2">
    <source>
        <dbReference type="ARBA" id="ARBA00023015"/>
    </source>
</evidence>
<dbReference type="AlphaFoldDB" id="A0A2T3N857"/>
<protein>
    <submittedName>
        <fullName evidence="6">LysR family transcriptional regulator</fullName>
    </submittedName>
</protein>
<dbReference type="Pfam" id="PF03466">
    <property type="entry name" value="LysR_substrate"/>
    <property type="match status" value="1"/>
</dbReference>
<dbReference type="GO" id="GO:0043565">
    <property type="term" value="F:sequence-specific DNA binding"/>
    <property type="evidence" value="ECO:0007669"/>
    <property type="project" value="TreeGrafter"/>
</dbReference>
<dbReference type="InterPro" id="IPR036388">
    <property type="entry name" value="WH-like_DNA-bd_sf"/>
</dbReference>
<evidence type="ECO:0000256" key="4">
    <source>
        <dbReference type="ARBA" id="ARBA00023163"/>
    </source>
</evidence>
<evidence type="ECO:0000313" key="7">
    <source>
        <dbReference type="Proteomes" id="UP000241346"/>
    </source>
</evidence>
<dbReference type="PANTHER" id="PTHR30537">
    <property type="entry name" value="HTH-TYPE TRANSCRIPTIONAL REGULATOR"/>
    <property type="match status" value="1"/>
</dbReference>
<dbReference type="InterPro" id="IPR000847">
    <property type="entry name" value="LysR_HTH_N"/>
</dbReference>
<sequence length="310" mass="34845">MKFYTVLSYQSLWLLPAVKMIPSQLPTFIDVVKQGSFSAASRKLGVSPAAISKSISQLEKTLNQRLFHRTTHSLTLTIEGQQLFDRTVELVEALDENVSLSMDAGSAMKGEIKINLPVHFGQTIVYPRLLEFMKLHPEVELDVHFDDKAHDLVENGFDLGVGNRINEDSRLIARPYYDLQLLYVCSRSYLEAHGTPLTPDDLESHACINYRSPTTGRINPWVFNHKGKVTQLTPNARLAVNNPNSAYLAAKSGFGITLIAQSYLEESKGELVSVLDDYKPSSAPVWLYYPSRSYLPLRVKNLIEFLLADQ</sequence>
<name>A0A2T3N857_9GAMM</name>
<dbReference type="SUPFAM" id="SSF46785">
    <property type="entry name" value="Winged helix' DNA-binding domain"/>
    <property type="match status" value="1"/>
</dbReference>
<dbReference type="GO" id="GO:0003700">
    <property type="term" value="F:DNA-binding transcription factor activity"/>
    <property type="evidence" value="ECO:0007669"/>
    <property type="project" value="InterPro"/>
</dbReference>
<keyword evidence="4" id="KW-0804">Transcription</keyword>
<evidence type="ECO:0000256" key="3">
    <source>
        <dbReference type="ARBA" id="ARBA00023125"/>
    </source>
</evidence>
<comment type="caution">
    <text evidence="6">The sequence shown here is derived from an EMBL/GenBank/DDBJ whole genome shotgun (WGS) entry which is preliminary data.</text>
</comment>
<dbReference type="InterPro" id="IPR036390">
    <property type="entry name" value="WH_DNA-bd_sf"/>
</dbReference>
<dbReference type="CDD" id="cd08422">
    <property type="entry name" value="PBP2_CrgA_like"/>
    <property type="match status" value="1"/>
</dbReference>